<gene>
    <name evidence="2" type="ORF">OLEA9_A120112</name>
</gene>
<organism evidence="2 3">
    <name type="scientific">Olea europaea subsp. europaea</name>
    <dbReference type="NCBI Taxonomy" id="158383"/>
    <lineage>
        <taxon>Eukaryota</taxon>
        <taxon>Viridiplantae</taxon>
        <taxon>Streptophyta</taxon>
        <taxon>Embryophyta</taxon>
        <taxon>Tracheophyta</taxon>
        <taxon>Spermatophyta</taxon>
        <taxon>Magnoliopsida</taxon>
        <taxon>eudicotyledons</taxon>
        <taxon>Gunneridae</taxon>
        <taxon>Pentapetalae</taxon>
        <taxon>asterids</taxon>
        <taxon>lamiids</taxon>
        <taxon>Lamiales</taxon>
        <taxon>Oleaceae</taxon>
        <taxon>Oleeae</taxon>
        <taxon>Olea</taxon>
    </lineage>
</organism>
<dbReference type="AlphaFoldDB" id="A0A8S0UDU2"/>
<comment type="caution">
    <text evidence="2">The sequence shown here is derived from an EMBL/GenBank/DDBJ whole genome shotgun (WGS) entry which is preliminary data.</text>
</comment>
<evidence type="ECO:0000256" key="1">
    <source>
        <dbReference type="SAM" id="MobiDB-lite"/>
    </source>
</evidence>
<keyword evidence="3" id="KW-1185">Reference proteome</keyword>
<name>A0A8S0UDU2_OLEEU</name>
<accession>A0A8S0UDU2</accession>
<dbReference type="GO" id="GO:0005634">
    <property type="term" value="C:nucleus"/>
    <property type="evidence" value="ECO:0007669"/>
    <property type="project" value="TreeGrafter"/>
</dbReference>
<dbReference type="InterPro" id="IPR045107">
    <property type="entry name" value="SAC3/GANP/THP3"/>
</dbReference>
<protein>
    <submittedName>
        <fullName evidence="2">Uncharacterized protein</fullName>
    </submittedName>
</protein>
<dbReference type="OrthoDB" id="1749492at2759"/>
<proteinExistence type="predicted"/>
<dbReference type="EMBL" id="CACTIH010007444">
    <property type="protein sequence ID" value="CAA3013617.1"/>
    <property type="molecule type" value="Genomic_DNA"/>
</dbReference>
<dbReference type="Proteomes" id="UP000594638">
    <property type="component" value="Unassembled WGS sequence"/>
</dbReference>
<dbReference type="PANTHER" id="PTHR12436">
    <property type="entry name" value="80 KDA MCM3-ASSOCIATED PROTEIN"/>
    <property type="match status" value="1"/>
</dbReference>
<feature type="region of interest" description="Disordered" evidence="1">
    <location>
        <begin position="267"/>
        <end position="292"/>
    </location>
</feature>
<dbReference type="Gramene" id="OE9A120112T1">
    <property type="protein sequence ID" value="OE9A120112C1"/>
    <property type="gene ID" value="OE9A120112"/>
</dbReference>
<evidence type="ECO:0000313" key="2">
    <source>
        <dbReference type="EMBL" id="CAA3013617.1"/>
    </source>
</evidence>
<dbReference type="PANTHER" id="PTHR12436:SF4">
    <property type="entry name" value="LEUKOCYTE RECEPTOR CLUSTER MEMBER 8"/>
    <property type="match status" value="1"/>
</dbReference>
<evidence type="ECO:0000313" key="3">
    <source>
        <dbReference type="Proteomes" id="UP000594638"/>
    </source>
</evidence>
<sequence>MNVASIASTLNSGGANVAQGYCGYASYPNIDPYGYNGSGYPGYYSGYQQQPNQYQQQSNQYQQQSNQSYPQPIGAYQNTDFWKLYKWCLRCSDQLVAWQAQHYKQWSEYYNQSHTDVSCAPGTENLSVTSASNLSCSVPTYSASNYQLPAPNTPSWRQESSSSESTPLQLGVVSGSINEGYWKQGTPALQDNYSNSQLPHVQKPLDANPTYGSFQNQQQSIFAHGSSTKYPPSQPVSQSSFQTVSQPLDSHMVNKLLIPTNPRITSNLVLGSPKTDKESTTASTDSKPAYVGVSMPKPNEKASSHDAADSVLKPGVFPNSLRGYVERAFARCKDDMQKAACQATMKEVYTLVNEKLTCT</sequence>
<reference evidence="2 3" key="1">
    <citation type="submission" date="2019-12" db="EMBL/GenBank/DDBJ databases">
        <authorList>
            <person name="Alioto T."/>
            <person name="Alioto T."/>
            <person name="Gomez Garrido J."/>
        </authorList>
    </citation>
    <scope>NUCLEOTIDE SEQUENCE [LARGE SCALE GENOMIC DNA]</scope>
</reference>